<dbReference type="CDD" id="cd04301">
    <property type="entry name" value="NAT_SF"/>
    <property type="match status" value="1"/>
</dbReference>
<dbReference type="EMBL" id="CAXLJM020000034">
    <property type="protein sequence ID" value="CAL8103161.1"/>
    <property type="molecule type" value="Genomic_DNA"/>
</dbReference>
<gene>
    <name evidence="2" type="ORF">ODALV1_LOCUS11367</name>
</gene>
<reference evidence="2 3" key="1">
    <citation type="submission" date="2024-08" db="EMBL/GenBank/DDBJ databases">
        <authorList>
            <person name="Cucini C."/>
            <person name="Frati F."/>
        </authorList>
    </citation>
    <scope>NUCLEOTIDE SEQUENCE [LARGE SCALE GENOMIC DNA]</scope>
</reference>
<protein>
    <recommendedName>
        <fullName evidence="1">N-acetyltransferase domain-containing protein</fullName>
    </recommendedName>
</protein>
<evidence type="ECO:0000313" key="2">
    <source>
        <dbReference type="EMBL" id="CAL8103161.1"/>
    </source>
</evidence>
<dbReference type="SUPFAM" id="SSF55729">
    <property type="entry name" value="Acyl-CoA N-acyltransferases (Nat)"/>
    <property type="match status" value="1"/>
</dbReference>
<accession>A0ABP1QHG5</accession>
<dbReference type="Pfam" id="PF00583">
    <property type="entry name" value="Acetyltransf_1"/>
    <property type="match status" value="1"/>
</dbReference>
<dbReference type="PANTHER" id="PTHR20905:SF1">
    <property type="entry name" value="AT07410P-RELATED"/>
    <property type="match status" value="1"/>
</dbReference>
<dbReference type="InterPro" id="IPR016181">
    <property type="entry name" value="Acyl_CoA_acyltransferase"/>
</dbReference>
<dbReference type="InterPro" id="IPR000182">
    <property type="entry name" value="GNAT_dom"/>
</dbReference>
<proteinExistence type="predicted"/>
<evidence type="ECO:0000259" key="1">
    <source>
        <dbReference type="Pfam" id="PF00583"/>
    </source>
</evidence>
<sequence>MVFKLLANKIGFPWGSTFSLVKTKTGILQRHFRHQNLNASSKFGLQLASSRSPFVPAADYHTSNPVQDKGSQNAPSSNIEFAIVPKERAGIISRFLENNYHKTEPITIALGMPENEIYGWFPRFINAAMFSSVCDISVEAVDVTMKKRIAVLSSIIRLPESVSPNPSDFTDPAKHPVNAQMNEFFAAVDKGIDPVEILGFRKEGVVRPKKLEHMYMVVRPEYAGQKIGSRMVSLAEAVAQNINNCRVGYAYATSEFSYKIFSKHGYKVVNEIKYADYVNKKGEKIFAGKEALLGPHLSCRFMVKELPCMFGDT</sequence>
<dbReference type="PANTHER" id="PTHR20905">
    <property type="entry name" value="N-ACETYLTRANSFERASE-RELATED"/>
    <property type="match status" value="1"/>
</dbReference>
<name>A0ABP1QHG5_9HEXA</name>
<comment type="caution">
    <text evidence="2">The sequence shown here is derived from an EMBL/GenBank/DDBJ whole genome shotgun (WGS) entry which is preliminary data.</text>
</comment>
<dbReference type="Gene3D" id="3.40.630.30">
    <property type="match status" value="1"/>
</dbReference>
<organism evidence="2 3">
    <name type="scientific">Orchesella dallaii</name>
    <dbReference type="NCBI Taxonomy" id="48710"/>
    <lineage>
        <taxon>Eukaryota</taxon>
        <taxon>Metazoa</taxon>
        <taxon>Ecdysozoa</taxon>
        <taxon>Arthropoda</taxon>
        <taxon>Hexapoda</taxon>
        <taxon>Collembola</taxon>
        <taxon>Entomobryomorpha</taxon>
        <taxon>Entomobryoidea</taxon>
        <taxon>Orchesellidae</taxon>
        <taxon>Orchesellinae</taxon>
        <taxon>Orchesella</taxon>
    </lineage>
</organism>
<dbReference type="Proteomes" id="UP001642540">
    <property type="component" value="Unassembled WGS sequence"/>
</dbReference>
<feature type="domain" description="N-acetyltransferase" evidence="1">
    <location>
        <begin position="183"/>
        <end position="250"/>
    </location>
</feature>
<evidence type="ECO:0000313" key="3">
    <source>
        <dbReference type="Proteomes" id="UP001642540"/>
    </source>
</evidence>
<keyword evidence="3" id="KW-1185">Reference proteome</keyword>